<reference evidence="1 2" key="2">
    <citation type="submission" date="2017-10" db="EMBL/GenBank/DDBJ databases">
        <title>Genome analyses suggest a sexual origin of heterokaryosis in a supposedly ancient asexual fungus.</title>
        <authorList>
            <person name="Corradi N."/>
            <person name="Sedzielewska K."/>
            <person name="Noel J."/>
            <person name="Charron P."/>
            <person name="Farinelli L."/>
            <person name="Marton T."/>
            <person name="Kruger M."/>
            <person name="Pelin A."/>
            <person name="Brachmann A."/>
            <person name="Corradi N."/>
        </authorList>
    </citation>
    <scope>NUCLEOTIDE SEQUENCE [LARGE SCALE GENOMIC DNA]</scope>
    <source>
        <strain evidence="1 2">A1</strain>
    </source>
</reference>
<dbReference type="Proteomes" id="UP000232688">
    <property type="component" value="Unassembled WGS sequence"/>
</dbReference>
<protein>
    <submittedName>
        <fullName evidence="1">Uncharacterized protein</fullName>
    </submittedName>
</protein>
<dbReference type="VEuPathDB" id="FungiDB:RhiirA1_465003"/>
<accession>A0A2I1EYE2</accession>
<reference evidence="1 2" key="1">
    <citation type="submission" date="2017-10" db="EMBL/GenBank/DDBJ databases">
        <title>Extensive intraspecific genome diversity in a model arbuscular mycorrhizal fungus.</title>
        <authorList>
            <person name="Chen E.C.H."/>
            <person name="Morin E."/>
            <person name="Baudet D."/>
            <person name="Noel J."/>
            <person name="Ndikumana S."/>
            <person name="Charron P."/>
            <person name="St-Onge C."/>
            <person name="Giorgi J."/>
            <person name="Grigoriev I.V."/>
            <person name="Roux C."/>
            <person name="Martin F.M."/>
            <person name="Corradi N."/>
        </authorList>
    </citation>
    <scope>NUCLEOTIDE SEQUENCE [LARGE SCALE GENOMIC DNA]</scope>
    <source>
        <strain evidence="1 2">A1</strain>
    </source>
</reference>
<proteinExistence type="predicted"/>
<organism evidence="1 2">
    <name type="scientific">Rhizophagus irregularis</name>
    <dbReference type="NCBI Taxonomy" id="588596"/>
    <lineage>
        <taxon>Eukaryota</taxon>
        <taxon>Fungi</taxon>
        <taxon>Fungi incertae sedis</taxon>
        <taxon>Mucoromycota</taxon>
        <taxon>Glomeromycotina</taxon>
        <taxon>Glomeromycetes</taxon>
        <taxon>Glomerales</taxon>
        <taxon>Glomeraceae</taxon>
        <taxon>Rhizophagus</taxon>
    </lineage>
</organism>
<evidence type="ECO:0000313" key="1">
    <source>
        <dbReference type="EMBL" id="PKC62544.1"/>
    </source>
</evidence>
<comment type="caution">
    <text evidence="1">The sequence shown here is derived from an EMBL/GenBank/DDBJ whole genome shotgun (WGS) entry which is preliminary data.</text>
</comment>
<name>A0A2I1EYE2_9GLOM</name>
<gene>
    <name evidence="1" type="ORF">RhiirA1_465003</name>
</gene>
<sequence>MVNLVNNILTCNIKLLTNQSFDLLILISYLKRQGNNSSYYGFLNLHYRVMVTSTFSDNWKSLDNAWSTHFLEEAERLNLYQKFLKEKKNYCINNFGSRSRKLLLNLREYSLGTPALVVTDQELFGLI</sequence>
<dbReference type="VEuPathDB" id="FungiDB:FUN_024525"/>
<dbReference type="AlphaFoldDB" id="A0A2I1EYE2"/>
<dbReference type="EMBL" id="LLXH01000845">
    <property type="protein sequence ID" value="PKC62544.1"/>
    <property type="molecule type" value="Genomic_DNA"/>
</dbReference>
<evidence type="ECO:0000313" key="2">
    <source>
        <dbReference type="Proteomes" id="UP000232688"/>
    </source>
</evidence>